<dbReference type="GO" id="GO:0051539">
    <property type="term" value="F:4 iron, 4 sulfur cluster binding"/>
    <property type="evidence" value="ECO:0007669"/>
    <property type="project" value="UniProtKB-UniRule"/>
</dbReference>
<keyword evidence="9 12" id="KW-0501">Molybdenum cofactor biosynthesis</keyword>
<evidence type="ECO:0000256" key="2">
    <source>
        <dbReference type="ARBA" id="ARBA00022485"/>
    </source>
</evidence>
<dbReference type="SFLD" id="SFLDS00029">
    <property type="entry name" value="Radical_SAM"/>
    <property type="match status" value="1"/>
</dbReference>
<dbReference type="GO" id="GO:0006777">
    <property type="term" value="P:Mo-molybdopterin cofactor biosynthetic process"/>
    <property type="evidence" value="ECO:0007669"/>
    <property type="project" value="UniProtKB-UniRule"/>
</dbReference>
<dbReference type="NCBIfam" id="TIGR02666">
    <property type="entry name" value="moaA"/>
    <property type="match status" value="1"/>
</dbReference>
<evidence type="ECO:0000256" key="10">
    <source>
        <dbReference type="ARBA" id="ARBA00023239"/>
    </source>
</evidence>
<dbReference type="CDD" id="cd01335">
    <property type="entry name" value="Radical_SAM"/>
    <property type="match status" value="1"/>
</dbReference>
<dbReference type="AlphaFoldDB" id="A0A1G6DC66"/>
<dbReference type="CDD" id="cd21117">
    <property type="entry name" value="Twitch_MoaA"/>
    <property type="match status" value="1"/>
</dbReference>
<dbReference type="InterPro" id="IPR013785">
    <property type="entry name" value="Aldolase_TIM"/>
</dbReference>
<protein>
    <recommendedName>
        <fullName evidence="1 12">GTP 3',8-cyclase</fullName>
        <ecNumber evidence="1 12">4.1.99.22</ecNumber>
    </recommendedName>
    <alternativeName>
        <fullName evidence="12">Molybdenum cofactor biosynthesis protein A</fullName>
    </alternativeName>
</protein>
<feature type="binding site" evidence="12">
    <location>
        <position position="135"/>
    </location>
    <ligand>
        <name>S-adenosyl-L-methionine</name>
        <dbReference type="ChEBI" id="CHEBI:59789"/>
    </ligand>
</feature>
<evidence type="ECO:0000313" key="15">
    <source>
        <dbReference type="Proteomes" id="UP000198771"/>
    </source>
</evidence>
<dbReference type="HAMAP" id="MF_01225_B">
    <property type="entry name" value="MoaA_B"/>
    <property type="match status" value="1"/>
</dbReference>
<feature type="binding site" evidence="12">
    <location>
        <position position="41"/>
    </location>
    <ligand>
        <name>[4Fe-4S] cluster</name>
        <dbReference type="ChEBI" id="CHEBI:49883"/>
        <label>1</label>
        <note>4Fe-4S-S-AdoMet</note>
    </ligand>
</feature>
<dbReference type="InterPro" id="IPR000385">
    <property type="entry name" value="MoaA_NifB_PqqE_Fe-S-bd_CS"/>
</dbReference>
<evidence type="ECO:0000256" key="11">
    <source>
        <dbReference type="ARBA" id="ARBA00048697"/>
    </source>
</evidence>
<dbReference type="InterPro" id="IPR007197">
    <property type="entry name" value="rSAM"/>
</dbReference>
<comment type="pathway">
    <text evidence="12">Cofactor biosynthesis; molybdopterin biosynthesis.</text>
</comment>
<keyword evidence="15" id="KW-1185">Reference proteome</keyword>
<dbReference type="EC" id="4.1.99.22" evidence="1 12"/>
<dbReference type="PROSITE" id="PS51918">
    <property type="entry name" value="RADICAL_SAM"/>
    <property type="match status" value="1"/>
</dbReference>
<dbReference type="Gene3D" id="3.20.20.70">
    <property type="entry name" value="Aldolase class I"/>
    <property type="match status" value="1"/>
</dbReference>
<evidence type="ECO:0000256" key="6">
    <source>
        <dbReference type="ARBA" id="ARBA00023004"/>
    </source>
</evidence>
<comment type="cofactor">
    <cofactor evidence="12">
        <name>[4Fe-4S] cluster</name>
        <dbReference type="ChEBI" id="CHEBI:49883"/>
    </cofactor>
    <text evidence="12">Binds 2 [4Fe-4S] clusters. Binds 1 [4Fe-4S] cluster coordinated with 3 cysteines and an exchangeable S-adenosyl-L-methionine and 1 [4Fe-4S] cluster coordinated with 3 cysteines and the GTP-derived substrate.</text>
</comment>
<dbReference type="InterPro" id="IPR050105">
    <property type="entry name" value="MoCo_biosynth_MoaA/MoaC"/>
</dbReference>
<feature type="binding site" evidence="12">
    <location>
        <position position="205"/>
    </location>
    <ligand>
        <name>S-adenosyl-L-methionine</name>
        <dbReference type="ChEBI" id="CHEBI:59789"/>
    </ligand>
</feature>
<feature type="binding site" evidence="12">
    <location>
        <position position="80"/>
    </location>
    <ligand>
        <name>GTP</name>
        <dbReference type="ChEBI" id="CHEBI:37565"/>
    </ligand>
</feature>
<evidence type="ECO:0000256" key="7">
    <source>
        <dbReference type="ARBA" id="ARBA00023014"/>
    </source>
</evidence>
<feature type="binding site" evidence="12">
    <location>
        <position position="43"/>
    </location>
    <ligand>
        <name>S-adenosyl-L-methionine</name>
        <dbReference type="ChEBI" id="CHEBI:59789"/>
    </ligand>
</feature>
<evidence type="ECO:0000256" key="3">
    <source>
        <dbReference type="ARBA" id="ARBA00022691"/>
    </source>
</evidence>
<evidence type="ECO:0000256" key="9">
    <source>
        <dbReference type="ARBA" id="ARBA00023150"/>
    </source>
</evidence>
<dbReference type="PANTHER" id="PTHR22960:SF0">
    <property type="entry name" value="MOLYBDENUM COFACTOR BIOSYNTHESIS PROTEIN 1"/>
    <property type="match status" value="1"/>
</dbReference>
<evidence type="ECO:0000256" key="12">
    <source>
        <dbReference type="HAMAP-Rule" id="MF_01225"/>
    </source>
</evidence>
<evidence type="ECO:0000313" key="14">
    <source>
        <dbReference type="EMBL" id="SDB42744.1"/>
    </source>
</evidence>
<keyword evidence="7 12" id="KW-0411">Iron-sulfur</keyword>
<comment type="function">
    <text evidence="12">Catalyzes the cyclization of GTP to (8S)-3',8-cyclo-7,8-dihydroguanosine 5'-triphosphate.</text>
</comment>
<evidence type="ECO:0000256" key="1">
    <source>
        <dbReference type="ARBA" id="ARBA00012167"/>
    </source>
</evidence>
<dbReference type="EMBL" id="FMXO01000011">
    <property type="protein sequence ID" value="SDB42744.1"/>
    <property type="molecule type" value="Genomic_DNA"/>
</dbReference>
<dbReference type="InterPro" id="IPR010505">
    <property type="entry name" value="MoaA_twitch"/>
</dbReference>
<feature type="domain" description="Radical SAM core" evidence="13">
    <location>
        <begin position="21"/>
        <end position="235"/>
    </location>
</feature>
<dbReference type="Pfam" id="PF04055">
    <property type="entry name" value="Radical_SAM"/>
    <property type="match status" value="1"/>
</dbReference>
<dbReference type="RefSeq" id="WP_092121010.1">
    <property type="nucleotide sequence ID" value="NZ_FMXO01000011.1"/>
</dbReference>
<feature type="binding site" evidence="12">
    <location>
        <position position="111"/>
    </location>
    <ligand>
        <name>GTP</name>
        <dbReference type="ChEBI" id="CHEBI:37565"/>
    </ligand>
</feature>
<dbReference type="Pfam" id="PF06463">
    <property type="entry name" value="Mob_synth_C"/>
    <property type="match status" value="1"/>
</dbReference>
<dbReference type="InterPro" id="IPR040064">
    <property type="entry name" value="MoaA-like"/>
</dbReference>
<feature type="binding site" evidence="12">
    <location>
        <position position="84"/>
    </location>
    <ligand>
        <name>S-adenosyl-L-methionine</name>
        <dbReference type="ChEBI" id="CHEBI:59789"/>
    </ligand>
</feature>
<dbReference type="GO" id="GO:0005525">
    <property type="term" value="F:GTP binding"/>
    <property type="evidence" value="ECO:0007669"/>
    <property type="project" value="UniProtKB-UniRule"/>
</dbReference>
<dbReference type="InterPro" id="IPR006638">
    <property type="entry name" value="Elp3/MiaA/NifB-like_rSAM"/>
</dbReference>
<accession>A0A1G6DC66</accession>
<keyword evidence="8 12" id="KW-0342">GTP-binding</keyword>
<dbReference type="GO" id="GO:1904047">
    <property type="term" value="F:S-adenosyl-L-methionine binding"/>
    <property type="evidence" value="ECO:0007669"/>
    <property type="project" value="UniProtKB-UniRule"/>
</dbReference>
<feature type="binding site" evidence="12">
    <location>
        <begin position="275"/>
        <end position="277"/>
    </location>
    <ligand>
        <name>GTP</name>
        <dbReference type="ChEBI" id="CHEBI:37565"/>
    </ligand>
</feature>
<dbReference type="SMART" id="SM00729">
    <property type="entry name" value="Elp3"/>
    <property type="match status" value="1"/>
</dbReference>
<organism evidence="14 15">
    <name type="scientific">Desulfonatronum thiosulfatophilum</name>
    <dbReference type="NCBI Taxonomy" id="617002"/>
    <lineage>
        <taxon>Bacteria</taxon>
        <taxon>Pseudomonadati</taxon>
        <taxon>Thermodesulfobacteriota</taxon>
        <taxon>Desulfovibrionia</taxon>
        <taxon>Desulfovibrionales</taxon>
        <taxon>Desulfonatronaceae</taxon>
        <taxon>Desulfonatronum</taxon>
    </lineage>
</organism>
<feature type="binding site" evidence="12">
    <location>
        <position position="44"/>
    </location>
    <ligand>
        <name>[4Fe-4S] cluster</name>
        <dbReference type="ChEBI" id="CHEBI:49883"/>
        <label>1</label>
        <note>4Fe-4S-S-AdoMet</note>
    </ligand>
</feature>
<evidence type="ECO:0000256" key="8">
    <source>
        <dbReference type="ARBA" id="ARBA00023134"/>
    </source>
</evidence>
<feature type="binding site" evidence="12">
    <location>
        <position position="270"/>
    </location>
    <ligand>
        <name>[4Fe-4S] cluster</name>
        <dbReference type="ChEBI" id="CHEBI:49883"/>
        <label>2</label>
        <note>4Fe-4S-substrate</note>
    </ligand>
</feature>
<keyword evidence="5 12" id="KW-0547">Nucleotide-binding</keyword>
<proteinExistence type="inferred from homology"/>
<dbReference type="UniPathway" id="UPA00344"/>
<feature type="binding site" evidence="12">
    <location>
        <position position="273"/>
    </location>
    <ligand>
        <name>[4Fe-4S] cluster</name>
        <dbReference type="ChEBI" id="CHEBI:49883"/>
        <label>2</label>
        <note>4Fe-4S-substrate</note>
    </ligand>
</feature>
<keyword evidence="6 12" id="KW-0408">Iron</keyword>
<dbReference type="GO" id="GO:0061799">
    <property type="term" value="F:cyclic pyranopterin monophosphate synthase activity"/>
    <property type="evidence" value="ECO:0007669"/>
    <property type="project" value="TreeGrafter"/>
</dbReference>
<evidence type="ECO:0000256" key="4">
    <source>
        <dbReference type="ARBA" id="ARBA00022723"/>
    </source>
</evidence>
<keyword evidence="10 12" id="KW-0456">Lyase</keyword>
<dbReference type="PROSITE" id="PS01305">
    <property type="entry name" value="MOAA_NIFB_PQQE"/>
    <property type="match status" value="1"/>
</dbReference>
<dbReference type="SUPFAM" id="SSF102114">
    <property type="entry name" value="Radical SAM enzymes"/>
    <property type="match status" value="1"/>
</dbReference>
<dbReference type="PANTHER" id="PTHR22960">
    <property type="entry name" value="MOLYBDOPTERIN COFACTOR SYNTHESIS PROTEIN A"/>
    <property type="match status" value="1"/>
</dbReference>
<comment type="catalytic activity">
    <reaction evidence="11 12">
        <text>GTP + AH2 + S-adenosyl-L-methionine = (8S)-3',8-cyclo-7,8-dihydroguanosine 5'-triphosphate + 5'-deoxyadenosine + L-methionine + A + H(+)</text>
        <dbReference type="Rhea" id="RHEA:49576"/>
        <dbReference type="ChEBI" id="CHEBI:13193"/>
        <dbReference type="ChEBI" id="CHEBI:15378"/>
        <dbReference type="ChEBI" id="CHEBI:17319"/>
        <dbReference type="ChEBI" id="CHEBI:17499"/>
        <dbReference type="ChEBI" id="CHEBI:37565"/>
        <dbReference type="ChEBI" id="CHEBI:57844"/>
        <dbReference type="ChEBI" id="CHEBI:59789"/>
        <dbReference type="ChEBI" id="CHEBI:131766"/>
        <dbReference type="EC" id="4.1.99.22"/>
    </reaction>
</comment>
<keyword evidence="4 12" id="KW-0479">Metal-binding</keyword>
<dbReference type="SFLD" id="SFLDG01383">
    <property type="entry name" value="cyclic_pyranopterin_phosphate"/>
    <property type="match status" value="1"/>
</dbReference>
<feature type="binding site" evidence="12">
    <location>
        <position position="30"/>
    </location>
    <ligand>
        <name>GTP</name>
        <dbReference type="ChEBI" id="CHEBI:37565"/>
    </ligand>
</feature>
<dbReference type="GO" id="GO:0061798">
    <property type="term" value="F:GTP 3',8'-cyclase activity"/>
    <property type="evidence" value="ECO:0007669"/>
    <property type="project" value="UniProtKB-UniRule"/>
</dbReference>
<evidence type="ECO:0000259" key="13">
    <source>
        <dbReference type="PROSITE" id="PS51918"/>
    </source>
</evidence>
<feature type="binding site" evidence="12">
    <location>
        <position position="171"/>
    </location>
    <ligand>
        <name>GTP</name>
        <dbReference type="ChEBI" id="CHEBI:37565"/>
    </ligand>
</feature>
<feature type="binding site" evidence="12">
    <location>
        <position position="287"/>
    </location>
    <ligand>
        <name>[4Fe-4S] cluster</name>
        <dbReference type="ChEBI" id="CHEBI:49883"/>
        <label>2</label>
        <note>4Fe-4S-substrate</note>
    </ligand>
</feature>
<dbReference type="OrthoDB" id="9763993at2"/>
<dbReference type="InterPro" id="IPR013483">
    <property type="entry name" value="MoaA"/>
</dbReference>
<dbReference type="STRING" id="617002.SAMN05660653_02046"/>
<dbReference type="SFLD" id="SFLDG01067">
    <property type="entry name" value="SPASM/twitch_domain_containing"/>
    <property type="match status" value="1"/>
</dbReference>
<name>A0A1G6DC66_9BACT</name>
<keyword evidence="3 12" id="KW-0949">S-adenosyl-L-methionine</keyword>
<dbReference type="GO" id="GO:0046872">
    <property type="term" value="F:metal ion binding"/>
    <property type="evidence" value="ECO:0007669"/>
    <property type="project" value="UniProtKB-KW"/>
</dbReference>
<dbReference type="SFLD" id="SFLDG01386">
    <property type="entry name" value="main_SPASM_domain-containing"/>
    <property type="match status" value="1"/>
</dbReference>
<keyword evidence="2 12" id="KW-0004">4Fe-4S</keyword>
<feature type="binding site" evidence="12">
    <location>
        <position position="37"/>
    </location>
    <ligand>
        <name>[4Fe-4S] cluster</name>
        <dbReference type="ChEBI" id="CHEBI:49883"/>
        <label>1</label>
        <note>4Fe-4S-S-AdoMet</note>
    </ligand>
</feature>
<comment type="subunit">
    <text evidence="12">Monomer and homodimer.</text>
</comment>
<reference evidence="14 15" key="1">
    <citation type="submission" date="2016-10" db="EMBL/GenBank/DDBJ databases">
        <authorList>
            <person name="de Groot N.N."/>
        </authorList>
    </citation>
    <scope>NUCLEOTIDE SEQUENCE [LARGE SCALE GENOMIC DNA]</scope>
    <source>
        <strain evidence="14 15">ASO4-2</strain>
    </source>
</reference>
<dbReference type="Proteomes" id="UP000198771">
    <property type="component" value="Unassembled WGS sequence"/>
</dbReference>
<comment type="similarity">
    <text evidence="12">Belongs to the radical SAM superfamily. MoaA family.</text>
</comment>
<evidence type="ECO:0000256" key="5">
    <source>
        <dbReference type="ARBA" id="ARBA00022741"/>
    </source>
</evidence>
<gene>
    <name evidence="12" type="primary">moaA</name>
    <name evidence="14" type="ORF">SAMN05660653_02046</name>
</gene>
<sequence>MTQPLERVRVPSAQSETMTDQHGRSINYLRLSITDRCNLRCLYCRSCEGLKMLPHDQMLSYEECLELIAVASTLNISKVRLTGGEPFIRKNFLHFLERILDAHPQLDMRLTTNATLLGGKIPALKKIGIKGLNISLDTLDRAKFQRITGRDFFLPVRGAIDQCLDYGLRIKINVVAMKGINDDELAAFIRLAENQPLDVRFIEFMPVGEKTVWRPDQVWTSREILQQAQEVVQLKPVTESGKRNGPARMFEIVGGKGRIGVISPMSSHFCGQCNRLRITPDGRLRTCLFSDKEYRLRPILRSSKLGREHLRRVIIRAGKIKPMGHEILAAQGRQGSVCRKIMSAIGG</sequence>
<dbReference type="InterPro" id="IPR058240">
    <property type="entry name" value="rSAM_sf"/>
</dbReference>